<gene>
    <name evidence="2" type="ORF">DLJ74_18710</name>
</gene>
<keyword evidence="3" id="KW-1185">Reference proteome</keyword>
<evidence type="ECO:0000313" key="3">
    <source>
        <dbReference type="Proteomes" id="UP000245624"/>
    </source>
</evidence>
<evidence type="ECO:0000256" key="1">
    <source>
        <dbReference type="SAM" id="Phobius"/>
    </source>
</evidence>
<keyword evidence="1" id="KW-0472">Membrane</keyword>
<dbReference type="EMBL" id="QGTD01000020">
    <property type="protein sequence ID" value="PWU66894.1"/>
    <property type="molecule type" value="Genomic_DNA"/>
</dbReference>
<dbReference type="PANTHER" id="PTHR43471">
    <property type="entry name" value="ABC TRANSPORTER PERMEASE"/>
    <property type="match status" value="1"/>
</dbReference>
<evidence type="ECO:0000313" key="2">
    <source>
        <dbReference type="EMBL" id="PWU66894.1"/>
    </source>
</evidence>
<feature type="transmembrane region" description="Helical" evidence="1">
    <location>
        <begin position="166"/>
        <end position="195"/>
    </location>
</feature>
<sequence length="362" mass="40092">MASTKFIIDILKEVIVVERLQTLKGNIQKWFTIPNREKSSHMTAFQAIVRKEFTDYITSWRIIILLLIITFTCIGSLYTAITNIQDALDAAAEETKEVARSAFLFLKLFTISDGTLPSFITFVGFLGPLLGVALGFDAINSERNKGTLSRLMAQPIPRDFVLNGKFAAALLINALLFFALGFLVMSFGILILGIPPTLEEFLRIICFLILCIAYIAFWLNLGILFSVRFKQAATSALASIAIWIFFSLFYSMLVELLSKSILNPENIASTSDAISKQGLVLNLMRISPNYLFTESTTTLMSPSVRSLGPLTVEQTTGAIAGPLPLSQSLLLIWPQLTGLIAATLVCFALSYLLFMRQEVRSK</sequence>
<feature type="transmembrane region" description="Helical" evidence="1">
    <location>
        <begin position="332"/>
        <end position="354"/>
    </location>
</feature>
<dbReference type="Pfam" id="PF12679">
    <property type="entry name" value="ABC2_membrane_2"/>
    <property type="match status" value="1"/>
</dbReference>
<proteinExistence type="predicted"/>
<comment type="caution">
    <text evidence="2">The sequence shown here is derived from an EMBL/GenBank/DDBJ whole genome shotgun (WGS) entry which is preliminary data.</text>
</comment>
<dbReference type="AlphaFoldDB" id="A0A317KUR7"/>
<feature type="transmembrane region" description="Helical" evidence="1">
    <location>
        <begin position="60"/>
        <end position="81"/>
    </location>
</feature>
<reference evidence="2 3" key="1">
    <citation type="submission" date="2018-05" db="EMBL/GenBank/DDBJ databases">
        <title>Genomic analysis of Gracilibacillus dipsosauri DD1 reveals novel features of a salt-tolerant amylase.</title>
        <authorList>
            <person name="Deutch C.E."/>
            <person name="Yang S."/>
        </authorList>
    </citation>
    <scope>NUCLEOTIDE SEQUENCE [LARGE SCALE GENOMIC DNA]</scope>
    <source>
        <strain evidence="2 3">DD1</strain>
    </source>
</reference>
<keyword evidence="1" id="KW-0812">Transmembrane</keyword>
<feature type="transmembrane region" description="Helical" evidence="1">
    <location>
        <begin position="116"/>
        <end position="136"/>
    </location>
</feature>
<name>A0A317KUR7_9BACI</name>
<accession>A0A317KUR7</accession>
<dbReference type="GO" id="GO:0140359">
    <property type="term" value="F:ABC-type transporter activity"/>
    <property type="evidence" value="ECO:0007669"/>
    <property type="project" value="InterPro"/>
</dbReference>
<feature type="transmembrane region" description="Helical" evidence="1">
    <location>
        <begin position="201"/>
        <end position="225"/>
    </location>
</feature>
<dbReference type="GO" id="GO:0005886">
    <property type="term" value="C:plasma membrane"/>
    <property type="evidence" value="ECO:0007669"/>
    <property type="project" value="UniProtKB-SubCell"/>
</dbReference>
<dbReference type="Proteomes" id="UP000245624">
    <property type="component" value="Unassembled WGS sequence"/>
</dbReference>
<organism evidence="2 3">
    <name type="scientific">Gracilibacillus dipsosauri</name>
    <dbReference type="NCBI Taxonomy" id="178340"/>
    <lineage>
        <taxon>Bacteria</taxon>
        <taxon>Bacillati</taxon>
        <taxon>Bacillota</taxon>
        <taxon>Bacilli</taxon>
        <taxon>Bacillales</taxon>
        <taxon>Bacillaceae</taxon>
        <taxon>Gracilibacillus</taxon>
    </lineage>
</organism>
<dbReference type="OrthoDB" id="9795677at2"/>
<dbReference type="PANTHER" id="PTHR43471:SF14">
    <property type="entry name" value="ABC-2 TYPE TRANSPORT SYSTEM PERMEASE PROTEIN"/>
    <property type="match status" value="1"/>
</dbReference>
<feature type="transmembrane region" description="Helical" evidence="1">
    <location>
        <begin position="232"/>
        <end position="253"/>
    </location>
</feature>
<keyword evidence="1" id="KW-1133">Transmembrane helix</keyword>
<protein>
    <submittedName>
        <fullName evidence="2">ABC transporter permease</fullName>
    </submittedName>
</protein>